<dbReference type="PRINTS" id="PR00922">
    <property type="entry name" value="DADACBPTASE3"/>
</dbReference>
<reference evidence="5 6" key="1">
    <citation type="submission" date="2019-03" db="EMBL/GenBank/DDBJ databases">
        <authorList>
            <person name="Sebastian G."/>
            <person name="Baumann P."/>
            <person name="Ruckert C."/>
            <person name="Kalinowski J."/>
            <person name="Nebel B."/>
            <person name="Takors R."/>
            <person name="Blombach B."/>
        </authorList>
    </citation>
    <scope>NUCLEOTIDE SEQUENCE [LARGE SCALE GENOMIC DNA]</scope>
    <source>
        <strain evidence="5 6">DSM 1084</strain>
    </source>
</reference>
<organism evidence="5 6">
    <name type="scientific">Hydrogenophaga pseudoflava</name>
    <name type="common">Pseudomonas carboxydoflava</name>
    <dbReference type="NCBI Taxonomy" id="47421"/>
    <lineage>
        <taxon>Bacteria</taxon>
        <taxon>Pseudomonadati</taxon>
        <taxon>Pseudomonadota</taxon>
        <taxon>Betaproteobacteria</taxon>
        <taxon>Burkholderiales</taxon>
        <taxon>Comamonadaceae</taxon>
        <taxon>Hydrogenophaga</taxon>
    </lineage>
</organism>
<accession>A0A4P6X9H6</accession>
<proteinExistence type="inferred from homology"/>
<dbReference type="PANTHER" id="PTHR30023:SF0">
    <property type="entry name" value="PENICILLIN-SENSITIVE CARBOXYPEPTIDASE A"/>
    <property type="match status" value="1"/>
</dbReference>
<evidence type="ECO:0000256" key="2">
    <source>
        <dbReference type="ARBA" id="ARBA00022801"/>
    </source>
</evidence>
<keyword evidence="5" id="KW-0121">Carboxypeptidase</keyword>
<dbReference type="Proteomes" id="UP000293912">
    <property type="component" value="Chromosome"/>
</dbReference>
<evidence type="ECO:0000256" key="4">
    <source>
        <dbReference type="SAM" id="SignalP"/>
    </source>
</evidence>
<dbReference type="GO" id="GO:0006508">
    <property type="term" value="P:proteolysis"/>
    <property type="evidence" value="ECO:0007669"/>
    <property type="project" value="InterPro"/>
</dbReference>
<dbReference type="RefSeq" id="WP_133157868.1">
    <property type="nucleotide sequence ID" value="NZ_CP037867.1"/>
</dbReference>
<dbReference type="SUPFAM" id="SSF56601">
    <property type="entry name" value="beta-lactamase/transpeptidase-like"/>
    <property type="match status" value="1"/>
</dbReference>
<feature type="chain" id="PRO_5020912981" evidence="4">
    <location>
        <begin position="25"/>
        <end position="542"/>
    </location>
</feature>
<keyword evidence="5" id="KW-0645">Protease</keyword>
<feature type="signal peptide" evidence="4">
    <location>
        <begin position="1"/>
        <end position="24"/>
    </location>
</feature>
<name>A0A4P6X9H6_HYDPS</name>
<keyword evidence="4" id="KW-0732">Signal</keyword>
<evidence type="ECO:0000256" key="3">
    <source>
        <dbReference type="SAM" id="MobiDB-lite"/>
    </source>
</evidence>
<dbReference type="EMBL" id="CP037867">
    <property type="protein sequence ID" value="QBM30424.1"/>
    <property type="molecule type" value="Genomic_DNA"/>
</dbReference>
<dbReference type="AlphaFoldDB" id="A0A4P6X9H6"/>
<dbReference type="EC" id="3.4.16.4" evidence="5"/>
<comment type="similarity">
    <text evidence="1">Belongs to the peptidase S13 family.</text>
</comment>
<evidence type="ECO:0000313" key="5">
    <source>
        <dbReference type="EMBL" id="QBM30424.1"/>
    </source>
</evidence>
<feature type="region of interest" description="Disordered" evidence="3">
    <location>
        <begin position="42"/>
        <end position="73"/>
    </location>
</feature>
<dbReference type="KEGG" id="hpse:HPF_22245"/>
<dbReference type="InterPro" id="IPR000667">
    <property type="entry name" value="Peptidase_S13"/>
</dbReference>
<dbReference type="GO" id="GO:0000270">
    <property type="term" value="P:peptidoglycan metabolic process"/>
    <property type="evidence" value="ECO:0007669"/>
    <property type="project" value="TreeGrafter"/>
</dbReference>
<gene>
    <name evidence="5" type="primary">dacB</name>
    <name evidence="5" type="ORF">HPF_22245</name>
</gene>
<dbReference type="Pfam" id="PF02113">
    <property type="entry name" value="Peptidase_S13"/>
    <property type="match status" value="1"/>
</dbReference>
<dbReference type="GO" id="GO:0009002">
    <property type="term" value="F:serine-type D-Ala-D-Ala carboxypeptidase activity"/>
    <property type="evidence" value="ECO:0007669"/>
    <property type="project" value="UniProtKB-EC"/>
</dbReference>
<dbReference type="NCBIfam" id="TIGR00666">
    <property type="entry name" value="PBP4"/>
    <property type="match status" value="1"/>
</dbReference>
<evidence type="ECO:0000256" key="1">
    <source>
        <dbReference type="ARBA" id="ARBA00006096"/>
    </source>
</evidence>
<dbReference type="Gene3D" id="3.50.80.20">
    <property type="entry name" value="D-Ala-D-Ala carboxypeptidase C, peptidase S13"/>
    <property type="match status" value="1"/>
</dbReference>
<dbReference type="InterPro" id="IPR012338">
    <property type="entry name" value="Beta-lactam/transpept-like"/>
</dbReference>
<dbReference type="PANTHER" id="PTHR30023">
    <property type="entry name" value="D-ALANYL-D-ALANINE CARBOXYPEPTIDASE"/>
    <property type="match status" value="1"/>
</dbReference>
<protein>
    <submittedName>
        <fullName evidence="5">D-alanyl-D-alanine carboxypeptidase DacB</fullName>
        <ecNumber evidence="5">3.4.16.4</ecNumber>
    </submittedName>
</protein>
<feature type="compositionally biased region" description="Low complexity" evidence="3">
    <location>
        <begin position="46"/>
        <end position="67"/>
    </location>
</feature>
<evidence type="ECO:0000313" key="6">
    <source>
        <dbReference type="Proteomes" id="UP000293912"/>
    </source>
</evidence>
<keyword evidence="6" id="KW-1185">Reference proteome</keyword>
<sequence length="542" mass="57077" precursor="true">MRHPLHTALLTGLLLTLVSGGALAQAQEQELSADELRLTPEAGLHAPGAPSATAPAALPAAGPRAAAPQPPVQTGLPPSVLAALQRAQVPAAAMSALVLPVGGPGAARVRFNTEQPVNPASVMKLVTTYAAMDLLGPDFTWSTRFYTDGVVDKGTLRGNLYIKGGGDPKLVLERIQGAFQALQNLGVVVVLGDMVLDNSAFDLPPRDPGAFDGEALRPYNAGPDALLVNFKSVVLKFFPDPAAGVARVVSEPPMAGLAVDATLPLARGGGCGDWRGAIGARFDDVNAIRFTGRYPVGCGDKEWPVAYQDPASYAARALEGLWRNSGGALTGKVVMGPTPSRARLLHEARSLPLSEIIADVNQWSNNVMAQQLFLTLGQLAPARVDSMTVPRGRLTPERQGRLERSREIVARWWRTTFGIRHTVPVMENGSGLSRIERITPEALGDLLLHAARHPRGATFVQSLSVAGVKGTAARVGREPGSPAYGNAWLKTGTLRDVTGIAGYVNAGNGGRYVVVGFINHPNAMAARPALDTLVEWTAALPD</sequence>
<keyword evidence="2 5" id="KW-0378">Hydrolase</keyword>
<dbReference type="Gene3D" id="3.40.710.10">
    <property type="entry name" value="DD-peptidase/beta-lactamase superfamily"/>
    <property type="match status" value="1"/>
</dbReference>